<organism evidence="2 3">
    <name type="scientific">Adhaeribacter terreus</name>
    <dbReference type="NCBI Taxonomy" id="529703"/>
    <lineage>
        <taxon>Bacteria</taxon>
        <taxon>Pseudomonadati</taxon>
        <taxon>Bacteroidota</taxon>
        <taxon>Cytophagia</taxon>
        <taxon>Cytophagales</taxon>
        <taxon>Hymenobacteraceae</taxon>
        <taxon>Adhaeribacter</taxon>
    </lineage>
</organism>
<keyword evidence="3" id="KW-1185">Reference proteome</keyword>
<dbReference type="Proteomes" id="UP001596161">
    <property type="component" value="Unassembled WGS sequence"/>
</dbReference>
<protein>
    <recommendedName>
        <fullName evidence="4">Outer membrane protein beta-barrel domain-containing protein</fullName>
    </recommendedName>
</protein>
<evidence type="ECO:0000313" key="3">
    <source>
        <dbReference type="Proteomes" id="UP001596161"/>
    </source>
</evidence>
<dbReference type="RefSeq" id="WP_378015640.1">
    <property type="nucleotide sequence ID" value="NZ_JBHSKT010000001.1"/>
</dbReference>
<feature type="signal peptide" evidence="1">
    <location>
        <begin position="1"/>
        <end position="19"/>
    </location>
</feature>
<reference evidence="3" key="1">
    <citation type="journal article" date="2019" name="Int. J. Syst. Evol. Microbiol.">
        <title>The Global Catalogue of Microorganisms (GCM) 10K type strain sequencing project: providing services to taxonomists for standard genome sequencing and annotation.</title>
        <authorList>
            <consortium name="The Broad Institute Genomics Platform"/>
            <consortium name="The Broad Institute Genome Sequencing Center for Infectious Disease"/>
            <person name="Wu L."/>
            <person name="Ma J."/>
        </authorList>
    </citation>
    <scope>NUCLEOTIDE SEQUENCE [LARGE SCALE GENOMIC DNA]</scope>
    <source>
        <strain evidence="3">KACC 12602</strain>
    </source>
</reference>
<proteinExistence type="predicted"/>
<evidence type="ECO:0008006" key="4">
    <source>
        <dbReference type="Google" id="ProtNLM"/>
    </source>
</evidence>
<comment type="caution">
    <text evidence="2">The sequence shown here is derived from an EMBL/GenBank/DDBJ whole genome shotgun (WGS) entry which is preliminary data.</text>
</comment>
<accession>A0ABW0E4R2</accession>
<name>A0ABW0E4R2_9BACT</name>
<dbReference type="EMBL" id="JBHSKT010000001">
    <property type="protein sequence ID" value="MFC5269259.1"/>
    <property type="molecule type" value="Genomic_DNA"/>
</dbReference>
<gene>
    <name evidence="2" type="ORF">ACFPIB_01470</name>
</gene>
<feature type="chain" id="PRO_5047421576" description="Outer membrane protein beta-barrel domain-containing protein" evidence="1">
    <location>
        <begin position="20"/>
        <end position="269"/>
    </location>
</feature>
<keyword evidence="1" id="KW-0732">Signal</keyword>
<evidence type="ECO:0000256" key="1">
    <source>
        <dbReference type="SAM" id="SignalP"/>
    </source>
</evidence>
<evidence type="ECO:0000313" key="2">
    <source>
        <dbReference type="EMBL" id="MFC5269259.1"/>
    </source>
</evidence>
<sequence length="269" mass="31359">MKKLVLTFLILLACFQVEAQFYTGIKGGPNISFSNTTTNYWTSESFQNYKVRHTIGLVAGYHFVKQKFSVEIRYNDQYHARVMNFGKSPFYPDPPQIVIKHHGSAASLYFKAVLNNPEAKFKIRTMLGGSRYYPYPFLDHIKNPWRDHLNGYYYIFPYSPDKPEYFAIKTSGFDYVGNMKKIWLFHTGLEVETQLYKNINFSLGVEYQIGTRPVSLVNFEYTYNYQFQPGEQTGTVKEPFETGSVISRAEALNLNLELTYSFSKRKKQE</sequence>